<dbReference type="GO" id="GO:0004521">
    <property type="term" value="F:RNA endonuclease activity"/>
    <property type="evidence" value="ECO:0007669"/>
    <property type="project" value="InterPro"/>
</dbReference>
<proteinExistence type="inferred from homology"/>
<keyword evidence="4" id="KW-0378">Hydrolase</keyword>
<dbReference type="Pfam" id="PF03755">
    <property type="entry name" value="YicC-like_N"/>
    <property type="match status" value="1"/>
</dbReference>
<dbReference type="Pfam" id="PF08340">
    <property type="entry name" value="YicC-like_C"/>
    <property type="match status" value="1"/>
</dbReference>
<evidence type="ECO:0000259" key="6">
    <source>
        <dbReference type="Pfam" id="PF03755"/>
    </source>
</evidence>
<dbReference type="InterPro" id="IPR013527">
    <property type="entry name" value="YicC-like_N"/>
</dbReference>
<keyword evidence="3" id="KW-0255">Endonuclease</keyword>
<evidence type="ECO:0000256" key="3">
    <source>
        <dbReference type="ARBA" id="ARBA00022759"/>
    </source>
</evidence>
<dbReference type="AlphaFoldDB" id="A0A368C7V0"/>
<evidence type="ECO:0000313" key="8">
    <source>
        <dbReference type="EMBL" id="RCL45187.1"/>
    </source>
</evidence>
<name>A0A368C7V0_9GAMM</name>
<dbReference type="PANTHER" id="PTHR30636:SF3">
    <property type="entry name" value="UPF0701 PROTEIN YICC"/>
    <property type="match status" value="1"/>
</dbReference>
<comment type="similarity">
    <text evidence="5">Belongs to the YicC/YloC family.</text>
</comment>
<dbReference type="InterPro" id="IPR005229">
    <property type="entry name" value="YicC/YloC-like"/>
</dbReference>
<accession>A0A368C7V0</accession>
<dbReference type="GO" id="GO:0016787">
    <property type="term" value="F:hydrolase activity"/>
    <property type="evidence" value="ECO:0007669"/>
    <property type="project" value="UniProtKB-KW"/>
</dbReference>
<gene>
    <name evidence="8" type="ORF">DBW92_01425</name>
</gene>
<sequence length="283" mass="32652">MLNSMTGYALYKHIDKTGEVTCEIKSVNHRFMEVTTKPNDLNSKLDIFIRNTLQNKIQRGALDVRFGFNHSPTYSYSINRKSMQNLQKVLKDFSIINSDSISLSDIRNFPGIFETRQDNKISDITLKKVFLNAFKEFKENRLEEGKRVQVVFEKKIQKMLTTKKKLLSAIPAINKKRISALSTKVKQLEVNLDIDKLHQEAAILILKHDVAEELERIEFHLIALSKELASKQAKGKKIDFILQELFRETSTLSVKLDKPILKDLALGMKLTVEEMREQAQNIE</sequence>
<dbReference type="Proteomes" id="UP000252915">
    <property type="component" value="Unassembled WGS sequence"/>
</dbReference>
<protein>
    <submittedName>
        <fullName evidence="8">YicC family protein</fullName>
    </submittedName>
</protein>
<evidence type="ECO:0000256" key="1">
    <source>
        <dbReference type="ARBA" id="ARBA00001968"/>
    </source>
</evidence>
<comment type="caution">
    <text evidence="8">The sequence shown here is derived from an EMBL/GenBank/DDBJ whole genome shotgun (WGS) entry which is preliminary data.</text>
</comment>
<comment type="cofactor">
    <cofactor evidence="1">
        <name>a divalent metal cation</name>
        <dbReference type="ChEBI" id="CHEBI:60240"/>
    </cofactor>
</comment>
<evidence type="ECO:0000259" key="7">
    <source>
        <dbReference type="Pfam" id="PF08340"/>
    </source>
</evidence>
<feature type="domain" description="Endoribonuclease YicC-like C-terminal" evidence="7">
    <location>
        <begin position="171"/>
        <end position="283"/>
    </location>
</feature>
<organism evidence="8 9">
    <name type="scientific">SAR86 cluster bacterium</name>
    <dbReference type="NCBI Taxonomy" id="2030880"/>
    <lineage>
        <taxon>Bacteria</taxon>
        <taxon>Pseudomonadati</taxon>
        <taxon>Pseudomonadota</taxon>
        <taxon>Gammaproteobacteria</taxon>
        <taxon>SAR86 cluster</taxon>
    </lineage>
</organism>
<dbReference type="InterPro" id="IPR013551">
    <property type="entry name" value="YicC-like_C"/>
</dbReference>
<dbReference type="EMBL" id="QOPI01000004">
    <property type="protein sequence ID" value="RCL45187.1"/>
    <property type="molecule type" value="Genomic_DNA"/>
</dbReference>
<feature type="domain" description="Endoribonuclease YicC-like N-terminal" evidence="6">
    <location>
        <begin position="3"/>
        <end position="148"/>
    </location>
</feature>
<dbReference type="PANTHER" id="PTHR30636">
    <property type="entry name" value="UPF0701 PROTEIN YICC"/>
    <property type="match status" value="1"/>
</dbReference>
<reference evidence="8 9" key="1">
    <citation type="journal article" date="2018" name="Microbiome">
        <title>Fine metagenomic profile of the Mediterranean stratified and mixed water columns revealed by assembly and recruitment.</title>
        <authorList>
            <person name="Haro-Moreno J.M."/>
            <person name="Lopez-Perez M."/>
            <person name="De La Torre J.R."/>
            <person name="Picazo A."/>
            <person name="Camacho A."/>
            <person name="Rodriguez-Valera F."/>
        </authorList>
    </citation>
    <scope>NUCLEOTIDE SEQUENCE [LARGE SCALE GENOMIC DNA]</scope>
    <source>
        <strain evidence="8">MED-G78</strain>
    </source>
</reference>
<evidence type="ECO:0000256" key="5">
    <source>
        <dbReference type="ARBA" id="ARBA00035648"/>
    </source>
</evidence>
<evidence type="ECO:0000256" key="2">
    <source>
        <dbReference type="ARBA" id="ARBA00022722"/>
    </source>
</evidence>
<evidence type="ECO:0000313" key="9">
    <source>
        <dbReference type="Proteomes" id="UP000252915"/>
    </source>
</evidence>
<evidence type="ECO:0000256" key="4">
    <source>
        <dbReference type="ARBA" id="ARBA00022801"/>
    </source>
</evidence>
<dbReference type="NCBIfam" id="TIGR00255">
    <property type="entry name" value="YicC/YloC family endoribonuclease"/>
    <property type="match status" value="1"/>
</dbReference>
<keyword evidence="2" id="KW-0540">Nuclease</keyword>